<dbReference type="OMA" id="LWQGVRM"/>
<feature type="region of interest" description="Disordered" evidence="1">
    <location>
        <begin position="272"/>
        <end position="336"/>
    </location>
</feature>
<evidence type="ECO:0008006" key="4">
    <source>
        <dbReference type="Google" id="ProtNLM"/>
    </source>
</evidence>
<feature type="region of interest" description="Disordered" evidence="1">
    <location>
        <begin position="373"/>
        <end position="418"/>
    </location>
</feature>
<name>A0A152A9S9_TIELA</name>
<dbReference type="STRING" id="361077.A0A152A9S9"/>
<dbReference type="FunCoup" id="A0A152A9S9">
    <property type="interactions" value="170"/>
</dbReference>
<comment type="caution">
    <text evidence="2">The sequence shown here is derived from an EMBL/GenBank/DDBJ whole genome shotgun (WGS) entry which is preliminary data.</text>
</comment>
<dbReference type="AlphaFoldDB" id="A0A152A9S9"/>
<dbReference type="OrthoDB" id="6375174at2759"/>
<feature type="compositionally biased region" description="Low complexity" evidence="1">
    <location>
        <begin position="373"/>
        <end position="400"/>
    </location>
</feature>
<proteinExistence type="predicted"/>
<keyword evidence="3" id="KW-1185">Reference proteome</keyword>
<dbReference type="Pfam" id="PF03162">
    <property type="entry name" value="Y_phosphatase2"/>
    <property type="match status" value="1"/>
</dbReference>
<dbReference type="EMBL" id="LODT01000001">
    <property type="protein sequence ID" value="KYR02976.1"/>
    <property type="molecule type" value="Genomic_DNA"/>
</dbReference>
<evidence type="ECO:0000313" key="3">
    <source>
        <dbReference type="Proteomes" id="UP000076078"/>
    </source>
</evidence>
<evidence type="ECO:0000313" key="2">
    <source>
        <dbReference type="EMBL" id="KYR02976.1"/>
    </source>
</evidence>
<dbReference type="Proteomes" id="UP000076078">
    <property type="component" value="Unassembled WGS sequence"/>
</dbReference>
<feature type="compositionally biased region" description="Low complexity" evidence="1">
    <location>
        <begin position="280"/>
        <end position="328"/>
    </location>
</feature>
<feature type="compositionally biased region" description="Polar residues" evidence="1">
    <location>
        <begin position="409"/>
        <end position="418"/>
    </location>
</feature>
<dbReference type="Gene3D" id="3.90.190.10">
    <property type="entry name" value="Protein tyrosine phosphatase superfamily"/>
    <property type="match status" value="1"/>
</dbReference>
<sequence length="418" mass="46725">MNQTKSNEPLIPPFRFAIVEEGLFRGSYPTDRNFRFLKRMKLKTIISLTPKPPTKSFYTFCERYGTSTKHFSVSKFKDDVTLSASQVVQLLEIMIDPSNFPIYIHCLDGANVTGTVFMCLRKLQNWNLSTIFTEFTRFTRGGTIASAEAEFVETFKAEIDVSPKIPQWLWQGVRMTKHPTLKLRLMGDQNIITPSVTGQPQHQQLQQHNTPVTPTSTSLLQNINSSTNQLLNNPIQLTKDPIPMHLDSKSISTSVQPSLPQQIFKPIASVPSNISNTMHQTPTTTSPQTTTTTTTPISTSSIIQNPNNNNISNSSITQVSVPSTPTSSTKDKDKKKRIDDIKLQFDSGKFLIQNESRSLEALSLERKCTIAPLHQSQHLSSQPTQSTTSQSTTHSPSHTPSESKRTPLIFSSSNVFNK</sequence>
<protein>
    <recommendedName>
        <fullName evidence="4">Tyrosine phosphatase family protein</fullName>
    </recommendedName>
</protein>
<accession>A0A152A9S9</accession>
<dbReference type="InParanoid" id="A0A152A9S9"/>
<dbReference type="GO" id="GO:0016791">
    <property type="term" value="F:phosphatase activity"/>
    <property type="evidence" value="ECO:0007669"/>
    <property type="project" value="TreeGrafter"/>
</dbReference>
<evidence type="ECO:0000256" key="1">
    <source>
        <dbReference type="SAM" id="MobiDB-lite"/>
    </source>
</evidence>
<organism evidence="2 3">
    <name type="scientific">Tieghemostelium lacteum</name>
    <name type="common">Slime mold</name>
    <name type="synonym">Dictyostelium lacteum</name>
    <dbReference type="NCBI Taxonomy" id="361077"/>
    <lineage>
        <taxon>Eukaryota</taxon>
        <taxon>Amoebozoa</taxon>
        <taxon>Evosea</taxon>
        <taxon>Eumycetozoa</taxon>
        <taxon>Dictyostelia</taxon>
        <taxon>Dictyosteliales</taxon>
        <taxon>Raperosteliaceae</taxon>
        <taxon>Tieghemostelium</taxon>
    </lineage>
</organism>
<dbReference type="InterPro" id="IPR004861">
    <property type="entry name" value="Siw14-like"/>
</dbReference>
<dbReference type="SUPFAM" id="SSF52799">
    <property type="entry name" value="(Phosphotyrosine protein) phosphatases II"/>
    <property type="match status" value="1"/>
</dbReference>
<dbReference type="CDD" id="cd17663">
    <property type="entry name" value="PFA-DSP_Oca6"/>
    <property type="match status" value="1"/>
</dbReference>
<reference evidence="2 3" key="1">
    <citation type="submission" date="2015-12" db="EMBL/GenBank/DDBJ databases">
        <title>Dictyostelia acquired genes for synthesis and detection of signals that induce cell-type specialization by lateral gene transfer from prokaryotes.</title>
        <authorList>
            <person name="Gloeckner G."/>
            <person name="Schaap P."/>
        </authorList>
    </citation>
    <scope>NUCLEOTIDE SEQUENCE [LARGE SCALE GENOMIC DNA]</scope>
    <source>
        <strain evidence="2 3">TK</strain>
    </source>
</reference>
<dbReference type="InterPro" id="IPR029021">
    <property type="entry name" value="Prot-tyrosine_phosphatase-like"/>
</dbReference>
<dbReference type="FunFam" id="3.90.190.10:FF:000084">
    <property type="entry name" value="Tyrosine phospatase-like protein"/>
    <property type="match status" value="1"/>
</dbReference>
<gene>
    <name evidence="2" type="ORF">DLAC_00460</name>
</gene>
<dbReference type="PANTHER" id="PTHR31126">
    <property type="entry name" value="TYROSINE-PROTEIN PHOSPHATASE"/>
    <property type="match status" value="1"/>
</dbReference>
<dbReference type="PANTHER" id="PTHR31126:SF14">
    <property type="entry name" value="TYROSINE-PROTEIN PHOSPHATASE OCA6-RELATED"/>
    <property type="match status" value="1"/>
</dbReference>